<dbReference type="InterPro" id="IPR003346">
    <property type="entry name" value="Transposase_20"/>
</dbReference>
<dbReference type="Pfam" id="PF01548">
    <property type="entry name" value="DEDD_Tnp_IS110"/>
    <property type="match status" value="1"/>
</dbReference>
<dbReference type="RefSeq" id="WP_115434482.1">
    <property type="nucleotide sequence ID" value="NZ_CP031337.1"/>
</dbReference>
<feature type="coiled-coil region" evidence="1">
    <location>
        <begin position="180"/>
        <end position="207"/>
    </location>
</feature>
<dbReference type="PANTHER" id="PTHR33055:SF3">
    <property type="entry name" value="PUTATIVE TRANSPOSASE FOR IS117-RELATED"/>
    <property type="match status" value="1"/>
</dbReference>
<dbReference type="Pfam" id="PF02371">
    <property type="entry name" value="Transposase_20"/>
    <property type="match status" value="1"/>
</dbReference>
<evidence type="ECO:0000256" key="1">
    <source>
        <dbReference type="SAM" id="Coils"/>
    </source>
</evidence>
<dbReference type="NCBIfam" id="NF033542">
    <property type="entry name" value="transpos_IS110"/>
    <property type="match status" value="1"/>
</dbReference>
<proteinExistence type="predicted"/>
<evidence type="ECO:0000259" key="3">
    <source>
        <dbReference type="Pfam" id="PF02371"/>
    </source>
</evidence>
<dbReference type="Proteomes" id="UP000254537">
    <property type="component" value="Chromosome"/>
</dbReference>
<dbReference type="EMBL" id="CP031337">
    <property type="protein sequence ID" value="AXK40555.1"/>
    <property type="molecule type" value="Genomic_DNA"/>
</dbReference>
<dbReference type="KEGG" id="ccah:DWG20_14565"/>
<sequence length="347" mass="38109">MNGRTIGLDLAKNVFQVHGVDEHGKVVLRKQVTRHQVAAFFANLPPCLIGMEACGSAHHWARKLQSMGHAVKLMAPQHVKPYVKTNKNDAADAEAICEAVTRPNMRFVPIKNVEQQSVLALHRVRQGFVKARTAQANQIRGLLAELGLILPQGMGHIANQVPELIEDASNELPGSFRLLIQRLLDHLKALDKQASELETQILAWHRQSELSKKLEQIPGIGPITASALVASLGNAKNFDGGRQVAAWLGLVPRQHSSGGKQNLLGISKRGDTYLRTLLIHGARAVIFQAARKTEPDATCNWVNQVVNRRNKNVAAVALANKNARIVWALLAHDRQYQAGYAPIKPRA</sequence>
<evidence type="ECO:0000259" key="2">
    <source>
        <dbReference type="Pfam" id="PF01548"/>
    </source>
</evidence>
<name>A0A345Y9F3_9NEIS</name>
<dbReference type="GO" id="GO:0006313">
    <property type="term" value="P:DNA transposition"/>
    <property type="evidence" value="ECO:0007669"/>
    <property type="project" value="InterPro"/>
</dbReference>
<dbReference type="AlphaFoldDB" id="A0A345Y9F3"/>
<protein>
    <submittedName>
        <fullName evidence="4">IS110 family transposase</fullName>
    </submittedName>
</protein>
<organism evidence="4 5">
    <name type="scientific">Crenobacter cavernae</name>
    <dbReference type="NCBI Taxonomy" id="2290923"/>
    <lineage>
        <taxon>Bacteria</taxon>
        <taxon>Pseudomonadati</taxon>
        <taxon>Pseudomonadota</taxon>
        <taxon>Betaproteobacteria</taxon>
        <taxon>Neisseriales</taxon>
        <taxon>Neisseriaceae</taxon>
        <taxon>Crenobacter</taxon>
    </lineage>
</organism>
<dbReference type="InterPro" id="IPR047650">
    <property type="entry name" value="Transpos_IS110"/>
</dbReference>
<dbReference type="PANTHER" id="PTHR33055">
    <property type="entry name" value="TRANSPOSASE FOR INSERTION SEQUENCE ELEMENT IS1111A"/>
    <property type="match status" value="1"/>
</dbReference>
<feature type="domain" description="Transposase IS116/IS110/IS902 C-terminal" evidence="3">
    <location>
        <begin position="212"/>
        <end position="289"/>
    </location>
</feature>
<accession>A0A345Y9F3</accession>
<keyword evidence="1" id="KW-0175">Coiled coil</keyword>
<gene>
    <name evidence="4" type="ORF">DWG20_14565</name>
</gene>
<evidence type="ECO:0000313" key="5">
    <source>
        <dbReference type="Proteomes" id="UP000254537"/>
    </source>
</evidence>
<reference evidence="4 5" key="1">
    <citation type="submission" date="2018-07" db="EMBL/GenBank/DDBJ databases">
        <title>Crenobacter cavernae sp. nov., isolated from a karst cave.</title>
        <authorList>
            <person name="Zhu H."/>
        </authorList>
    </citation>
    <scope>NUCLEOTIDE SEQUENCE [LARGE SCALE GENOMIC DNA]</scope>
    <source>
        <strain evidence="4 5">K1W11S-77</strain>
    </source>
</reference>
<feature type="domain" description="Transposase IS110-like N-terminal" evidence="2">
    <location>
        <begin position="6"/>
        <end position="145"/>
    </location>
</feature>
<dbReference type="GO" id="GO:0004803">
    <property type="term" value="F:transposase activity"/>
    <property type="evidence" value="ECO:0007669"/>
    <property type="project" value="InterPro"/>
</dbReference>
<dbReference type="GO" id="GO:0003677">
    <property type="term" value="F:DNA binding"/>
    <property type="evidence" value="ECO:0007669"/>
    <property type="project" value="InterPro"/>
</dbReference>
<dbReference type="OrthoDB" id="5289737at2"/>
<evidence type="ECO:0000313" key="4">
    <source>
        <dbReference type="EMBL" id="AXK40555.1"/>
    </source>
</evidence>
<dbReference type="InterPro" id="IPR002525">
    <property type="entry name" value="Transp_IS110-like_N"/>
</dbReference>